<dbReference type="CDD" id="cd03763">
    <property type="entry name" value="proteasome_beta_type_7"/>
    <property type="match status" value="1"/>
</dbReference>
<evidence type="ECO:0000256" key="3">
    <source>
        <dbReference type="ARBA" id="ARBA00011517"/>
    </source>
</evidence>
<evidence type="ECO:0000256" key="10">
    <source>
        <dbReference type="ARBA" id="ARBA00023242"/>
    </source>
</evidence>
<accession>A0A803QML9</accession>
<evidence type="ECO:0000256" key="2">
    <source>
        <dbReference type="ARBA" id="ARBA00004123"/>
    </source>
</evidence>
<name>A0A803QML9_CANSA</name>
<evidence type="ECO:0000256" key="9">
    <source>
        <dbReference type="ARBA" id="ARBA00022942"/>
    </source>
</evidence>
<dbReference type="Proteomes" id="UP000596661">
    <property type="component" value="Unassembled WGS sequence"/>
</dbReference>
<organism evidence="11 12">
    <name type="scientific">Cannabis sativa</name>
    <name type="common">Hemp</name>
    <name type="synonym">Marijuana</name>
    <dbReference type="NCBI Taxonomy" id="3483"/>
    <lineage>
        <taxon>Eukaryota</taxon>
        <taxon>Viridiplantae</taxon>
        <taxon>Streptophyta</taxon>
        <taxon>Embryophyta</taxon>
        <taxon>Tracheophyta</taxon>
        <taxon>Spermatophyta</taxon>
        <taxon>Magnoliopsida</taxon>
        <taxon>eudicotyledons</taxon>
        <taxon>Gunneridae</taxon>
        <taxon>Pentapetalae</taxon>
        <taxon>rosids</taxon>
        <taxon>fabids</taxon>
        <taxon>Rosales</taxon>
        <taxon>Cannabaceae</taxon>
        <taxon>Cannabis</taxon>
    </lineage>
</organism>
<keyword evidence="6" id="KW-0645">Protease</keyword>
<dbReference type="GO" id="GO:0004298">
    <property type="term" value="F:threonine-type endopeptidase activity"/>
    <property type="evidence" value="ECO:0007669"/>
    <property type="project" value="UniProtKB-KW"/>
</dbReference>
<protein>
    <recommendedName>
        <fullName evidence="4">proteasome endopeptidase complex</fullName>
        <ecNumber evidence="4">3.4.25.1</ecNumber>
    </recommendedName>
</protein>
<dbReference type="PROSITE" id="PS00854">
    <property type="entry name" value="PROTEASOME_BETA_1"/>
    <property type="match status" value="1"/>
</dbReference>
<evidence type="ECO:0000256" key="1">
    <source>
        <dbReference type="ARBA" id="ARBA00001198"/>
    </source>
</evidence>
<dbReference type="PANTHER" id="PTHR32194:SF4">
    <property type="entry name" value="PROTEASOME SUBUNIT BETA TYPE-7"/>
    <property type="match status" value="1"/>
</dbReference>
<dbReference type="Gramene" id="evm.model.10.2219">
    <property type="protein sequence ID" value="cds.evm.model.10.2219"/>
    <property type="gene ID" value="evm.TU.10.2219"/>
</dbReference>
<comment type="catalytic activity">
    <reaction evidence="1">
        <text>Cleavage of peptide bonds with very broad specificity.</text>
        <dbReference type="EC" id="3.4.25.1"/>
    </reaction>
</comment>
<keyword evidence="12" id="KW-1185">Reference proteome</keyword>
<dbReference type="GO" id="GO:0005634">
    <property type="term" value="C:nucleus"/>
    <property type="evidence" value="ECO:0007669"/>
    <property type="project" value="UniProtKB-SubCell"/>
</dbReference>
<dbReference type="InterPro" id="IPR001353">
    <property type="entry name" value="Proteasome_sua/b"/>
</dbReference>
<evidence type="ECO:0000256" key="7">
    <source>
        <dbReference type="ARBA" id="ARBA00022698"/>
    </source>
</evidence>
<evidence type="ECO:0000256" key="6">
    <source>
        <dbReference type="ARBA" id="ARBA00022670"/>
    </source>
</evidence>
<dbReference type="SUPFAM" id="SSF56235">
    <property type="entry name" value="N-terminal nucleophile aminohydrolases (Ntn hydrolases)"/>
    <property type="match status" value="1"/>
</dbReference>
<evidence type="ECO:0000256" key="8">
    <source>
        <dbReference type="ARBA" id="ARBA00022801"/>
    </source>
</evidence>
<keyword evidence="9" id="KW-0647">Proteasome</keyword>
<keyword evidence="7" id="KW-0888">Threonine protease</keyword>
<dbReference type="InterPro" id="IPR029055">
    <property type="entry name" value="Ntn_hydrolases_N"/>
</dbReference>
<keyword evidence="5" id="KW-0963">Cytoplasm</keyword>
<dbReference type="Gene3D" id="3.60.20.10">
    <property type="entry name" value="Glutamine Phosphoribosylpyrophosphate, subunit 1, domain 1"/>
    <property type="match status" value="2"/>
</dbReference>
<dbReference type="AlphaFoldDB" id="A0A803QML9"/>
<dbReference type="EnsemblPlants" id="evm.model.10.2219">
    <property type="protein sequence ID" value="cds.evm.model.10.2219"/>
    <property type="gene ID" value="evm.TU.10.2219"/>
</dbReference>
<dbReference type="EMBL" id="UZAU01000839">
    <property type="status" value="NOT_ANNOTATED_CDS"/>
    <property type="molecule type" value="Genomic_DNA"/>
</dbReference>
<dbReference type="GO" id="GO:0005737">
    <property type="term" value="C:cytoplasm"/>
    <property type="evidence" value="ECO:0007669"/>
    <property type="project" value="TreeGrafter"/>
</dbReference>
<dbReference type="GO" id="GO:0051603">
    <property type="term" value="P:proteolysis involved in protein catabolic process"/>
    <property type="evidence" value="ECO:0007669"/>
    <property type="project" value="InterPro"/>
</dbReference>
<dbReference type="EC" id="3.4.25.1" evidence="4"/>
<evidence type="ECO:0000256" key="4">
    <source>
        <dbReference type="ARBA" id="ARBA00012039"/>
    </source>
</evidence>
<dbReference type="InterPro" id="IPR016050">
    <property type="entry name" value="Proteasome_bsu_CS"/>
</dbReference>
<comment type="subunit">
    <text evidence="3">Component of the 20S core complex of the 26S proteasome. The 26S proteasome is composed of a core protease (CP), known as the 20S proteasome, capped at one or both ends by the 19S regulatory particle (RP/PA700). The 20S proteasome core is composed of 28 subunits that are arranged in four stacked rings, resulting in a barrel-shaped structure. The two end rings are each formed by seven alpha subunits, and the two central rings are each formed by seven beta subunits. The catalytic chamber with the active sites is on the inside of the barrel.</text>
</comment>
<keyword evidence="8" id="KW-0378">Hydrolase</keyword>
<evidence type="ECO:0000313" key="12">
    <source>
        <dbReference type="Proteomes" id="UP000596661"/>
    </source>
</evidence>
<evidence type="ECO:0000256" key="5">
    <source>
        <dbReference type="ARBA" id="ARBA00022490"/>
    </source>
</evidence>
<dbReference type="Pfam" id="PF00227">
    <property type="entry name" value="Proteasome"/>
    <property type="match status" value="2"/>
</dbReference>
<proteinExistence type="predicted"/>
<dbReference type="PANTHER" id="PTHR32194">
    <property type="entry name" value="METALLOPROTEASE TLDD"/>
    <property type="match status" value="1"/>
</dbReference>
<reference evidence="11" key="1">
    <citation type="submission" date="2021-03" db="UniProtKB">
        <authorList>
            <consortium name="EnsemblPlants"/>
        </authorList>
    </citation>
    <scope>IDENTIFICATION</scope>
</reference>
<dbReference type="GO" id="GO:0005839">
    <property type="term" value="C:proteasome core complex"/>
    <property type="evidence" value="ECO:0007669"/>
    <property type="project" value="InterPro"/>
</dbReference>
<sequence>MSSRSSLTSSGSAFSVAQISDCSVAKANARPLSNRPTIQATFVMSNYSTHQLQQPLSWPSSRLSCSEYYYLSQENNSNNYYNYQYNNLYENCGPQRQDLWADEQLALSAQRVSSHGPGSWLASIERSAVAHGRAKGGETGGSFKRNNPTDLLLKSSDVTSNPKGGFSYDLCRRNAMLSEKGLEPPPFRKTGTTIVGLVFQDGVILGADTRATEGPIVCDKNCEKIHYMAPEIYCCGAGIAADTEAVTGIYVALYKGSISATLILGGVDVTGPHLHTIDPHGAMNTLPFDAKGSGSLAAISVFETKYKEGLTRDEGVKMVSEAICSGIFNDLGSGSNVDICVITKGHTEYLRNHLMPNHPPTFVSEKKEHKFSDKFEVLSTKITPLKEKAEIIEEGNSMEE</sequence>
<comment type="subcellular location">
    <subcellularLocation>
        <location evidence="2">Nucleus</location>
    </subcellularLocation>
</comment>
<evidence type="ECO:0000313" key="11">
    <source>
        <dbReference type="EnsemblPlants" id="cds.evm.model.10.2219"/>
    </source>
</evidence>
<dbReference type="InterPro" id="IPR023333">
    <property type="entry name" value="Proteasome_suB-type"/>
</dbReference>
<keyword evidence="10" id="KW-0539">Nucleus</keyword>